<keyword evidence="2" id="KW-1185">Reference proteome</keyword>
<dbReference type="Proteomes" id="UP000245626">
    <property type="component" value="Unassembled WGS sequence"/>
</dbReference>
<dbReference type="EMBL" id="KZ819690">
    <property type="protein sequence ID" value="PWN54242.1"/>
    <property type="molecule type" value="Genomic_DNA"/>
</dbReference>
<proteinExistence type="predicted"/>
<gene>
    <name evidence="1" type="ORF">IE53DRAFT_257885</name>
</gene>
<accession>A0ACD0P865</accession>
<sequence length="649" mass="72586">MTVPRVCATCTHVQCPTTTSTNVTHSTPLPNFGPKDESRTKGFPSLFCSRIKQKIEEKDNRNHPEQRRTVMDASTQYKVQILRYVTVAWTVICFWEHIIWFRTEATIWSDLFHSLFLSHRHDSNLDYTLDLTEKANHHHHHHHHHHQRPASHHRRSFTPSLAPRRSRTPSVGRLLVLAVRYSLLICSGLSFTFFLGRPDECSVIFTALWAVFTFTWACGSAIFLVRVYIIWLKDKRVLAALLLVWSLALAGWIFDVTQYKVVKIEDIPSPQPWCSTAPDTKFRAFSWGLCLLFDTSVLFATLYRLRLDHGTAALVALIFGRPGRRFRRPSPCSSNSSSVPFVMSPVAASRPSSYPTKWNGQTTTTDDGGATLGLARQGGKNGDPLGGQRLNRATFTKQYVLHSTLLYFFIAFAVNLTCFVVELTVEDMVLSHIPTPIAFALNPVIAVRSVFAADSYIRSQMQRHEEQQQQQHQANNPTSFSTAASTLAEARRSVVSKNVKGTGGEGGGEGGRGSSTSSSSSNSSCNSSLRTMSSPPLLFQQQPWQRRKALEATSGGGGEGHQDQQRETILETPPSLQPLRPCASRSTLLKSEETFVISRWNGGGEGQPQAVVDSSHHCCFVISPNGTLCRPEEEEGEEEEEEEHRHLKR</sequence>
<evidence type="ECO:0000313" key="2">
    <source>
        <dbReference type="Proteomes" id="UP000245626"/>
    </source>
</evidence>
<organism evidence="1 2">
    <name type="scientific">Violaceomyces palustris</name>
    <dbReference type="NCBI Taxonomy" id="1673888"/>
    <lineage>
        <taxon>Eukaryota</taxon>
        <taxon>Fungi</taxon>
        <taxon>Dikarya</taxon>
        <taxon>Basidiomycota</taxon>
        <taxon>Ustilaginomycotina</taxon>
        <taxon>Ustilaginomycetes</taxon>
        <taxon>Violaceomycetales</taxon>
        <taxon>Violaceomycetaceae</taxon>
        <taxon>Violaceomyces</taxon>
    </lineage>
</organism>
<name>A0ACD0P865_9BASI</name>
<reference evidence="1 2" key="1">
    <citation type="journal article" date="2018" name="Mol. Biol. Evol.">
        <title>Broad Genomic Sampling Reveals a Smut Pathogenic Ancestry of the Fungal Clade Ustilaginomycotina.</title>
        <authorList>
            <person name="Kijpornyongpan T."/>
            <person name="Mondo S.J."/>
            <person name="Barry K."/>
            <person name="Sandor L."/>
            <person name="Lee J."/>
            <person name="Lipzen A."/>
            <person name="Pangilinan J."/>
            <person name="LaButti K."/>
            <person name="Hainaut M."/>
            <person name="Henrissat B."/>
            <person name="Grigoriev I.V."/>
            <person name="Spatafora J.W."/>
            <person name="Aime M.C."/>
        </authorList>
    </citation>
    <scope>NUCLEOTIDE SEQUENCE [LARGE SCALE GENOMIC DNA]</scope>
    <source>
        <strain evidence="1 2">SA 807</strain>
    </source>
</reference>
<protein>
    <submittedName>
        <fullName evidence="1">Uncharacterized protein</fullName>
    </submittedName>
</protein>
<evidence type="ECO:0000313" key="1">
    <source>
        <dbReference type="EMBL" id="PWN54242.1"/>
    </source>
</evidence>